<evidence type="ECO:0000313" key="1">
    <source>
        <dbReference type="EMBL" id="KAJ8410447.1"/>
    </source>
</evidence>
<dbReference type="Proteomes" id="UP001221898">
    <property type="component" value="Unassembled WGS sequence"/>
</dbReference>
<gene>
    <name evidence="1" type="ORF">AAFF_G00193510</name>
</gene>
<sequence length="71" mass="7767">MTKIYLIVSTHRRSCGQSAKQMEAEILSSQTRTRIKGQDSRITGSGLADRMQTAAQSPHVFTRRIGAGAMS</sequence>
<dbReference type="EMBL" id="JAINUG010000026">
    <property type="protein sequence ID" value="KAJ8410447.1"/>
    <property type="molecule type" value="Genomic_DNA"/>
</dbReference>
<proteinExistence type="predicted"/>
<keyword evidence="2" id="KW-1185">Reference proteome</keyword>
<accession>A0AAD7SX78</accession>
<comment type="caution">
    <text evidence="1">The sequence shown here is derived from an EMBL/GenBank/DDBJ whole genome shotgun (WGS) entry which is preliminary data.</text>
</comment>
<name>A0AAD7SX78_9TELE</name>
<protein>
    <submittedName>
        <fullName evidence="1">Uncharacterized protein</fullName>
    </submittedName>
</protein>
<evidence type="ECO:0000313" key="2">
    <source>
        <dbReference type="Proteomes" id="UP001221898"/>
    </source>
</evidence>
<reference evidence="1" key="1">
    <citation type="journal article" date="2023" name="Science">
        <title>Genome structures resolve the early diversification of teleost fishes.</title>
        <authorList>
            <person name="Parey E."/>
            <person name="Louis A."/>
            <person name="Montfort J."/>
            <person name="Bouchez O."/>
            <person name="Roques C."/>
            <person name="Iampietro C."/>
            <person name="Lluch J."/>
            <person name="Castinel A."/>
            <person name="Donnadieu C."/>
            <person name="Desvignes T."/>
            <person name="Floi Bucao C."/>
            <person name="Jouanno E."/>
            <person name="Wen M."/>
            <person name="Mejri S."/>
            <person name="Dirks R."/>
            <person name="Jansen H."/>
            <person name="Henkel C."/>
            <person name="Chen W.J."/>
            <person name="Zahm M."/>
            <person name="Cabau C."/>
            <person name="Klopp C."/>
            <person name="Thompson A.W."/>
            <person name="Robinson-Rechavi M."/>
            <person name="Braasch I."/>
            <person name="Lecointre G."/>
            <person name="Bobe J."/>
            <person name="Postlethwait J.H."/>
            <person name="Berthelot C."/>
            <person name="Roest Crollius H."/>
            <person name="Guiguen Y."/>
        </authorList>
    </citation>
    <scope>NUCLEOTIDE SEQUENCE</scope>
    <source>
        <strain evidence="1">NC1722</strain>
    </source>
</reference>
<dbReference type="AlphaFoldDB" id="A0AAD7SX78"/>
<organism evidence="1 2">
    <name type="scientific">Aldrovandia affinis</name>
    <dbReference type="NCBI Taxonomy" id="143900"/>
    <lineage>
        <taxon>Eukaryota</taxon>
        <taxon>Metazoa</taxon>
        <taxon>Chordata</taxon>
        <taxon>Craniata</taxon>
        <taxon>Vertebrata</taxon>
        <taxon>Euteleostomi</taxon>
        <taxon>Actinopterygii</taxon>
        <taxon>Neopterygii</taxon>
        <taxon>Teleostei</taxon>
        <taxon>Notacanthiformes</taxon>
        <taxon>Halosauridae</taxon>
        <taxon>Aldrovandia</taxon>
    </lineage>
</organism>